<dbReference type="PANTHER" id="PTHR43710:SF7">
    <property type="entry name" value="INDOLEPYRUVATE OXIDOREDUCTASE SUBUNIT IORA"/>
    <property type="match status" value="1"/>
</dbReference>
<keyword evidence="2 3" id="KW-0560">Oxidoreductase</keyword>
<feature type="domain" description="Thiamine pyrophosphate enzyme TPP-binding" evidence="5">
    <location>
        <begin position="363"/>
        <end position="504"/>
    </location>
</feature>
<dbReference type="SUPFAM" id="SSF52518">
    <property type="entry name" value="Thiamin diphosphate-binding fold (THDP-binding)"/>
    <property type="match status" value="2"/>
</dbReference>
<dbReference type="GO" id="GO:0046872">
    <property type="term" value="F:metal ion binding"/>
    <property type="evidence" value="ECO:0007669"/>
    <property type="project" value="UniProtKB-UniRule"/>
</dbReference>
<keyword evidence="3" id="KW-0249">Electron transport</keyword>
<comment type="function">
    <text evidence="3">Catalyzes the ferredoxin-dependent oxidative decarboxylation of arylpyruvates.</text>
</comment>
<dbReference type="Gene3D" id="3.40.50.970">
    <property type="match status" value="2"/>
</dbReference>
<comment type="caution">
    <text evidence="6">The sequence shown here is derived from an EMBL/GenBank/DDBJ whole genome shotgun (WGS) entry which is preliminary data.</text>
</comment>
<dbReference type="InterPro" id="IPR002880">
    <property type="entry name" value="Pyrv_Fd/Flavodoxin_OxRdtase_N"/>
</dbReference>
<dbReference type="GO" id="GO:0030976">
    <property type="term" value="F:thiamine pyrophosphate binding"/>
    <property type="evidence" value="ECO:0007669"/>
    <property type="project" value="InterPro"/>
</dbReference>
<dbReference type="GO" id="GO:0044281">
    <property type="term" value="P:small molecule metabolic process"/>
    <property type="evidence" value="ECO:0007669"/>
    <property type="project" value="UniProtKB-ARBA"/>
</dbReference>
<dbReference type="Proteomes" id="UP001431776">
    <property type="component" value="Unassembled WGS sequence"/>
</dbReference>
<name>A0AAW6U5B9_9BACT</name>
<dbReference type="CDD" id="cd07034">
    <property type="entry name" value="TPP_PYR_PFOR_IOR-alpha_like"/>
    <property type="match status" value="1"/>
</dbReference>
<dbReference type="InterPro" id="IPR017721">
    <property type="entry name" value="IorA"/>
</dbReference>
<evidence type="ECO:0000259" key="4">
    <source>
        <dbReference type="Pfam" id="PF01855"/>
    </source>
</evidence>
<dbReference type="InterPro" id="IPR045025">
    <property type="entry name" value="HACL1-like"/>
</dbReference>
<dbReference type="RefSeq" id="WP_349246508.1">
    <property type="nucleotide sequence ID" value="NZ_JASCXX010000028.1"/>
</dbReference>
<comment type="catalytic activity">
    <reaction evidence="3">
        <text>indole-3-pyruvate + 2 oxidized [2Fe-2S]-[ferredoxin] + CoA = (indol-3-yl)acetyl-CoA + 2 reduced [2Fe-2S]-[ferredoxin] + CO2 + H(+)</text>
        <dbReference type="Rhea" id="RHEA:12645"/>
        <dbReference type="Rhea" id="RHEA-COMP:10000"/>
        <dbReference type="Rhea" id="RHEA-COMP:10001"/>
        <dbReference type="ChEBI" id="CHEBI:15378"/>
        <dbReference type="ChEBI" id="CHEBI:16526"/>
        <dbReference type="ChEBI" id="CHEBI:17640"/>
        <dbReference type="ChEBI" id="CHEBI:33737"/>
        <dbReference type="ChEBI" id="CHEBI:33738"/>
        <dbReference type="ChEBI" id="CHEBI:57271"/>
        <dbReference type="ChEBI" id="CHEBI:57287"/>
        <dbReference type="EC" id="1.2.7.8"/>
    </reaction>
</comment>
<dbReference type="AlphaFoldDB" id="A0AAW6U5B9"/>
<dbReference type="EC" id="1.2.7.8" evidence="3"/>
<comment type="cofactor">
    <cofactor evidence="3">
        <name>[4Fe-4S] cluster</name>
        <dbReference type="ChEBI" id="CHEBI:49883"/>
    </cofactor>
    <text evidence="3">Binds 2 [4Fe-4S] clusters. In this family the first cluster has a non-standard and varying [4Fe-4S] binding motif CX(2)CX(2)CX(4-5)CP.</text>
</comment>
<evidence type="ECO:0000313" key="6">
    <source>
        <dbReference type="EMBL" id="MDI6451099.1"/>
    </source>
</evidence>
<evidence type="ECO:0000256" key="1">
    <source>
        <dbReference type="ARBA" id="ARBA00022723"/>
    </source>
</evidence>
<evidence type="ECO:0000259" key="5">
    <source>
        <dbReference type="Pfam" id="PF02775"/>
    </source>
</evidence>
<dbReference type="Pfam" id="PF02775">
    <property type="entry name" value="TPP_enzyme_C"/>
    <property type="match status" value="1"/>
</dbReference>
<dbReference type="GO" id="GO:0051539">
    <property type="term" value="F:4 iron, 4 sulfur cluster binding"/>
    <property type="evidence" value="ECO:0007669"/>
    <property type="project" value="UniProtKB-UniRule"/>
</dbReference>
<keyword evidence="3" id="KW-0004">4Fe-4S</keyword>
<evidence type="ECO:0000256" key="2">
    <source>
        <dbReference type="ARBA" id="ARBA00023002"/>
    </source>
</evidence>
<gene>
    <name evidence="6" type="ORF">QJ522_18705</name>
</gene>
<dbReference type="EMBL" id="JASCXX010000028">
    <property type="protein sequence ID" value="MDI6451099.1"/>
    <property type="molecule type" value="Genomic_DNA"/>
</dbReference>
<dbReference type="GO" id="GO:0043805">
    <property type="term" value="F:indolepyruvate ferredoxin oxidoreductase activity"/>
    <property type="evidence" value="ECO:0007669"/>
    <property type="project" value="UniProtKB-UniRule"/>
</dbReference>
<keyword evidence="3" id="KW-0408">Iron</keyword>
<reference evidence="6" key="1">
    <citation type="submission" date="2023-05" db="EMBL/GenBank/DDBJ databases">
        <title>Anaerotaeda fermentans gen. nov., sp. nov., a novel anaerobic planctomycete of the new family within the order Sedimentisphaerales isolated from Taman Peninsula, Russia.</title>
        <authorList>
            <person name="Khomyakova M.A."/>
            <person name="Merkel A.Y."/>
            <person name="Slobodkin A.I."/>
        </authorList>
    </citation>
    <scope>NUCLEOTIDE SEQUENCE</scope>
    <source>
        <strain evidence="6">M17dextr</strain>
    </source>
</reference>
<dbReference type="Pfam" id="PF01855">
    <property type="entry name" value="POR_N"/>
    <property type="match status" value="1"/>
</dbReference>
<dbReference type="CDD" id="cd02008">
    <property type="entry name" value="TPP_IOR_alpha"/>
    <property type="match status" value="1"/>
</dbReference>
<dbReference type="PANTHER" id="PTHR43710">
    <property type="entry name" value="2-HYDROXYACYL-COA LYASE"/>
    <property type="match status" value="1"/>
</dbReference>
<protein>
    <recommendedName>
        <fullName evidence="3">Indolepyruvate oxidoreductase subunit IorA</fullName>
        <shortName evidence="3">IOR</shortName>
        <ecNumber evidence="3">1.2.7.8</ecNumber>
    </recommendedName>
    <alternativeName>
        <fullName evidence="3">Indolepyruvate ferredoxin oxidoreductase subunit alpha</fullName>
    </alternativeName>
</protein>
<proteinExistence type="predicted"/>
<dbReference type="InterPro" id="IPR011766">
    <property type="entry name" value="TPP_enzyme_TPP-bd"/>
</dbReference>
<dbReference type="InterPro" id="IPR029061">
    <property type="entry name" value="THDP-binding"/>
</dbReference>
<keyword evidence="3" id="KW-0813">Transport</keyword>
<accession>A0AAW6U5B9</accession>
<keyword evidence="1 3" id="KW-0479">Metal-binding</keyword>
<evidence type="ECO:0000256" key="3">
    <source>
        <dbReference type="PIRNR" id="PIRNR006439"/>
    </source>
</evidence>
<keyword evidence="3" id="KW-0411">Iron-sulfur</keyword>
<sequence>MAKKKKSDRVLLSGNEALAYGAYEAGLGVACAYPGTPSTEILETLAGFKEIDAQWSVNEKVAYEVALGAAVSGVRSLFACKHVGLNVAMDPLMTSSYTGVNAGFVIVVADDPGMHSSQNEQDTRWVAIYSKMPLLEPSSPAEAKEYIQEAFRISERFDTPVMVRMTTRVSHTKEDVALGERQVPPRPAFERNAPKYVMVPGHAYQRHIFVEKRLGKLKALAERTKFNRIEPGDGKIGFITSSVTYQYLKDVYPDASYLKLGMSYPFCDDKIKAFAKTVKKLFVVEELDPFLEEHIKTLGVKFTAKDPSFRIGELTPESMPDIVAGRAKREKKVAKRPPRLCAGCPHWASFAALKKMDAFVAGDIGCYTLACLPPTSALHSCLCMGAGVTWHEGLRKGAPDKKIVGVVGDSTFVHSGVTGLINAAYNQTKGVILILDNSTTAMTGGQQHPGTGLTIRNEPTRQLILEDLCRACGADNVDVVDPMDVKAFAAILEKRINEDALSVIVSRHPCRLLKRQV</sequence>
<keyword evidence="7" id="KW-1185">Reference proteome</keyword>
<dbReference type="PIRSF" id="PIRSF006439">
    <property type="entry name" value="Indolepyruvate_ferr_oxidored"/>
    <property type="match status" value="1"/>
</dbReference>
<dbReference type="FunFam" id="3.40.50.970:FF:000039">
    <property type="entry name" value="Indolepyruvate oxidoreductase subunit IorA"/>
    <property type="match status" value="1"/>
</dbReference>
<organism evidence="6 7">
    <name type="scientific">Anaerobaca lacustris</name>
    <dbReference type="NCBI Taxonomy" id="3044600"/>
    <lineage>
        <taxon>Bacteria</taxon>
        <taxon>Pseudomonadati</taxon>
        <taxon>Planctomycetota</taxon>
        <taxon>Phycisphaerae</taxon>
        <taxon>Sedimentisphaerales</taxon>
        <taxon>Anaerobacaceae</taxon>
        <taxon>Anaerobaca</taxon>
    </lineage>
</organism>
<evidence type="ECO:0000313" key="7">
    <source>
        <dbReference type="Proteomes" id="UP001431776"/>
    </source>
</evidence>
<feature type="domain" description="Pyruvate flavodoxin/ferredoxin oxidoreductase pyrimidine binding" evidence="4">
    <location>
        <begin position="21"/>
        <end position="206"/>
    </location>
</feature>